<sequence length="589" mass="63241">MSIAKKNLALVTVCLTVFAVVTVLITTASLRQRSRTEIDSFRGQMLAERKGQIQDLVLSAFSIFETANFYEDALRALSATRFGKDGKESYGILDRSGMILMHPSDTSLELRPIDEVGDPLWTEFRDKTEALLGTGDEGFIEHTWPHPVTGAPVRKLSYVRLYRPWGWVLHTGIYLDDIDAMVRAKEAGVAVALRTQLNRLLVSAAACLLVTGLVSGWLSRRLVRPLGQVTETLEGLASGKVDLTTRLTATTRDEVGDLVGNVNAIMDRFHHVFASIADNAEHLSNASEGLSRLSGCMADDAASAHGHSILLDDASATLNGEMRKVTDIMADARQGGLSVFESVERMAEAIRGISGETSGARQDAETAVDRMQEAAAEAERLGEGARAIGEITETINDISDQTHLLALNATIEAARAGDAGRGFSVVAGEIKGLAAQTAVSTREIGDKITRIQEAARATVATMEEVTLQIDLIRSRILGIDRAVALQTENGGQVSRYLKKATEDLAEGAHAVALTTGVAEHMGDAVHGNRTLSEQITANSRNVEQSARALEALSRVLGELTSGFATAEHSYGECMEASVLHTLSGHSRDV</sequence>
<proteinExistence type="inferred from homology"/>
<dbReference type="RefSeq" id="WP_092213774.1">
    <property type="nucleotide sequence ID" value="NZ_FMUX01000019.1"/>
</dbReference>
<evidence type="ECO:0000313" key="7">
    <source>
        <dbReference type="Proteomes" id="UP000198870"/>
    </source>
</evidence>
<dbReference type="Pfam" id="PF00672">
    <property type="entry name" value="HAMP"/>
    <property type="match status" value="1"/>
</dbReference>
<keyword evidence="7" id="KW-1185">Reference proteome</keyword>
<dbReference type="Proteomes" id="UP000198870">
    <property type="component" value="Unassembled WGS sequence"/>
</dbReference>
<comment type="similarity">
    <text evidence="2">Belongs to the methyl-accepting chemotaxis (MCP) protein family.</text>
</comment>
<dbReference type="InterPro" id="IPR004010">
    <property type="entry name" value="Double_Cache_2"/>
</dbReference>
<protein>
    <submittedName>
        <fullName evidence="6">Methyl-accepting chemotaxis sensory transducer with Cache sensor</fullName>
    </submittedName>
</protein>
<dbReference type="AlphaFoldDB" id="A0A1G5IEZ0"/>
<dbReference type="PROSITE" id="PS50885">
    <property type="entry name" value="HAMP"/>
    <property type="match status" value="1"/>
</dbReference>
<keyword evidence="1 3" id="KW-0807">Transducer</keyword>
<dbReference type="PANTHER" id="PTHR32089:SF112">
    <property type="entry name" value="LYSOZYME-LIKE PROTEIN-RELATED"/>
    <property type="match status" value="1"/>
</dbReference>
<evidence type="ECO:0000256" key="3">
    <source>
        <dbReference type="PROSITE-ProRule" id="PRU00284"/>
    </source>
</evidence>
<dbReference type="SMART" id="SM00283">
    <property type="entry name" value="MA"/>
    <property type="match status" value="1"/>
</dbReference>
<dbReference type="Gene3D" id="3.30.450.20">
    <property type="entry name" value="PAS domain"/>
    <property type="match status" value="1"/>
</dbReference>
<evidence type="ECO:0000259" key="5">
    <source>
        <dbReference type="PROSITE" id="PS50885"/>
    </source>
</evidence>
<dbReference type="SUPFAM" id="SSF58104">
    <property type="entry name" value="Methyl-accepting chemotaxis protein (MCP) signaling domain"/>
    <property type="match status" value="1"/>
</dbReference>
<dbReference type="Gene3D" id="1.10.287.950">
    <property type="entry name" value="Methyl-accepting chemotaxis protein"/>
    <property type="match status" value="1"/>
</dbReference>
<dbReference type="PANTHER" id="PTHR32089">
    <property type="entry name" value="METHYL-ACCEPTING CHEMOTAXIS PROTEIN MCPB"/>
    <property type="match status" value="1"/>
</dbReference>
<dbReference type="InterPro" id="IPR003660">
    <property type="entry name" value="HAMP_dom"/>
</dbReference>
<reference evidence="6 7" key="1">
    <citation type="submission" date="2016-10" db="EMBL/GenBank/DDBJ databases">
        <authorList>
            <person name="de Groot N.N."/>
        </authorList>
    </citation>
    <scope>NUCLEOTIDE SEQUENCE [LARGE SCALE GENOMIC DNA]</scope>
    <source>
        <strain evidence="6 7">AA1</strain>
    </source>
</reference>
<dbReference type="InterPro" id="IPR004089">
    <property type="entry name" value="MCPsignal_dom"/>
</dbReference>
<feature type="domain" description="HAMP" evidence="5">
    <location>
        <begin position="220"/>
        <end position="274"/>
    </location>
</feature>
<dbReference type="GO" id="GO:0007165">
    <property type="term" value="P:signal transduction"/>
    <property type="evidence" value="ECO:0007669"/>
    <property type="project" value="UniProtKB-KW"/>
</dbReference>
<name>A0A1G5IEZ0_9BACT</name>
<dbReference type="OrthoDB" id="9787709at2"/>
<evidence type="ECO:0000313" key="6">
    <source>
        <dbReference type="EMBL" id="SCY74564.1"/>
    </source>
</evidence>
<feature type="domain" description="Methyl-accepting transducer" evidence="4">
    <location>
        <begin position="342"/>
        <end position="543"/>
    </location>
</feature>
<organism evidence="6 7">
    <name type="scientific">Desulfoluna spongiiphila</name>
    <dbReference type="NCBI Taxonomy" id="419481"/>
    <lineage>
        <taxon>Bacteria</taxon>
        <taxon>Pseudomonadati</taxon>
        <taxon>Thermodesulfobacteriota</taxon>
        <taxon>Desulfobacteria</taxon>
        <taxon>Desulfobacterales</taxon>
        <taxon>Desulfolunaceae</taxon>
        <taxon>Desulfoluna</taxon>
    </lineage>
</organism>
<dbReference type="PROSITE" id="PS50111">
    <property type="entry name" value="CHEMOTAXIS_TRANSDUC_2"/>
    <property type="match status" value="1"/>
</dbReference>
<dbReference type="EMBL" id="FMUX01000019">
    <property type="protein sequence ID" value="SCY74564.1"/>
    <property type="molecule type" value="Genomic_DNA"/>
</dbReference>
<dbReference type="SMART" id="SM00304">
    <property type="entry name" value="HAMP"/>
    <property type="match status" value="1"/>
</dbReference>
<dbReference type="Pfam" id="PF08269">
    <property type="entry name" value="dCache_2"/>
    <property type="match status" value="1"/>
</dbReference>
<evidence type="ECO:0000256" key="1">
    <source>
        <dbReference type="ARBA" id="ARBA00023224"/>
    </source>
</evidence>
<accession>A0A1G5IEZ0</accession>
<gene>
    <name evidence="6" type="ORF">SAMN05216233_11987</name>
</gene>
<evidence type="ECO:0000259" key="4">
    <source>
        <dbReference type="PROSITE" id="PS50111"/>
    </source>
</evidence>
<dbReference type="STRING" id="419481.SAMN05216233_11987"/>
<dbReference type="Pfam" id="PF00015">
    <property type="entry name" value="MCPsignal"/>
    <property type="match status" value="1"/>
</dbReference>
<evidence type="ECO:0000256" key="2">
    <source>
        <dbReference type="ARBA" id="ARBA00029447"/>
    </source>
</evidence>
<dbReference type="GO" id="GO:0016020">
    <property type="term" value="C:membrane"/>
    <property type="evidence" value="ECO:0007669"/>
    <property type="project" value="InterPro"/>
</dbReference>